<dbReference type="Gene3D" id="1.20.200.10">
    <property type="entry name" value="Fumarase/aspartase (Central domain)"/>
    <property type="match status" value="1"/>
</dbReference>
<feature type="region of interest" description="Disordered" evidence="8">
    <location>
        <begin position="1"/>
        <end position="25"/>
    </location>
</feature>
<comment type="pathway">
    <text evidence="2 7">Amino-acid biosynthesis; L-arginine biosynthesis; L-arginine from L-ornithine and carbamoyl phosphate: step 3/3.</text>
</comment>
<dbReference type="UniPathway" id="UPA00068">
    <property type="reaction ID" value="UER00114"/>
</dbReference>
<dbReference type="SUPFAM" id="SSF48557">
    <property type="entry name" value="L-aspartase-like"/>
    <property type="match status" value="1"/>
</dbReference>
<evidence type="ECO:0000256" key="7">
    <source>
        <dbReference type="HAMAP-Rule" id="MF_00006"/>
    </source>
</evidence>
<comment type="subcellular location">
    <subcellularLocation>
        <location evidence="7">Cytoplasm</location>
    </subcellularLocation>
</comment>
<dbReference type="PRINTS" id="PR00145">
    <property type="entry name" value="ARGSUCLYASE"/>
</dbReference>
<dbReference type="NCBIfam" id="TIGR00838">
    <property type="entry name" value="argH"/>
    <property type="match status" value="1"/>
</dbReference>
<dbReference type="PRINTS" id="PR00149">
    <property type="entry name" value="FUMRATELYASE"/>
</dbReference>
<dbReference type="Pfam" id="PF00206">
    <property type="entry name" value="Lyase_1"/>
    <property type="match status" value="1"/>
</dbReference>
<dbReference type="HAMAP" id="MF_00006">
    <property type="entry name" value="Arg_succ_lyase"/>
    <property type="match status" value="1"/>
</dbReference>
<dbReference type="PATRIC" id="fig|318683.6.peg.155"/>
<keyword evidence="7" id="KW-0963">Cytoplasm</keyword>
<dbReference type="Gene3D" id="1.10.275.10">
    <property type="entry name" value="Fumarase/aspartase (N-terminal domain)"/>
    <property type="match status" value="1"/>
</dbReference>
<dbReference type="STRING" id="318683.A0U94_03885"/>
<evidence type="ECO:0000256" key="4">
    <source>
        <dbReference type="ARBA" id="ARBA00022571"/>
    </source>
</evidence>
<evidence type="ECO:0000256" key="5">
    <source>
        <dbReference type="ARBA" id="ARBA00022605"/>
    </source>
</evidence>
<dbReference type="PANTHER" id="PTHR43814">
    <property type="entry name" value="ARGININOSUCCINATE LYASE"/>
    <property type="match status" value="1"/>
</dbReference>
<accession>A0A149TE07</accession>
<dbReference type="FunFam" id="1.10.275.10:FF:000002">
    <property type="entry name" value="Argininosuccinate lyase"/>
    <property type="match status" value="1"/>
</dbReference>
<comment type="caution">
    <text evidence="11">The sequence shown here is derived from an EMBL/GenBank/DDBJ whole genome shotgun (WGS) entry which is preliminary data.</text>
</comment>
<dbReference type="InterPro" id="IPR022761">
    <property type="entry name" value="Fumarate_lyase_N"/>
</dbReference>
<evidence type="ECO:0000256" key="1">
    <source>
        <dbReference type="ARBA" id="ARBA00000985"/>
    </source>
</evidence>
<dbReference type="InterPro" id="IPR024083">
    <property type="entry name" value="Fumarase/histidase_N"/>
</dbReference>
<evidence type="ECO:0000256" key="8">
    <source>
        <dbReference type="SAM" id="MobiDB-lite"/>
    </source>
</evidence>
<dbReference type="PANTHER" id="PTHR43814:SF1">
    <property type="entry name" value="ARGININOSUCCINATE LYASE"/>
    <property type="match status" value="1"/>
</dbReference>
<dbReference type="GO" id="GO:0004056">
    <property type="term" value="F:argininosuccinate lyase activity"/>
    <property type="evidence" value="ECO:0007669"/>
    <property type="project" value="UniProtKB-UniRule"/>
</dbReference>
<comment type="catalytic activity">
    <reaction evidence="1 7">
        <text>2-(N(omega)-L-arginino)succinate = fumarate + L-arginine</text>
        <dbReference type="Rhea" id="RHEA:24020"/>
        <dbReference type="ChEBI" id="CHEBI:29806"/>
        <dbReference type="ChEBI" id="CHEBI:32682"/>
        <dbReference type="ChEBI" id="CHEBI:57472"/>
        <dbReference type="EC" id="4.3.2.1"/>
    </reaction>
</comment>
<feature type="compositionally biased region" description="Polar residues" evidence="8">
    <location>
        <begin position="1"/>
        <end position="17"/>
    </location>
</feature>
<dbReference type="Pfam" id="PF14698">
    <property type="entry name" value="ASL_C2"/>
    <property type="match status" value="1"/>
</dbReference>
<keyword evidence="4 7" id="KW-0055">Arginine biosynthesis</keyword>
<comment type="similarity">
    <text evidence="7">Belongs to the lyase 1 family. Argininosuccinate lyase subfamily.</text>
</comment>
<dbReference type="RefSeq" id="WP_062110439.1">
    <property type="nucleotide sequence ID" value="NZ_LHZR01000114.1"/>
</dbReference>
<dbReference type="Gene3D" id="1.10.40.30">
    <property type="entry name" value="Fumarase/aspartase (C-terminal domain)"/>
    <property type="match status" value="1"/>
</dbReference>
<protein>
    <recommendedName>
        <fullName evidence="3 7">Argininosuccinate lyase</fullName>
        <shortName evidence="7">ASAL</shortName>
        <ecNumber evidence="3 7">4.3.2.1</ecNumber>
    </recommendedName>
    <alternativeName>
        <fullName evidence="7">Arginosuccinase</fullName>
    </alternativeName>
</protein>
<name>A0A149TE07_9PROT</name>
<dbReference type="InterPro" id="IPR020557">
    <property type="entry name" value="Fumarate_lyase_CS"/>
</dbReference>
<dbReference type="FunFam" id="1.20.200.10:FF:000015">
    <property type="entry name" value="argininosuccinate lyase isoform X2"/>
    <property type="match status" value="1"/>
</dbReference>
<dbReference type="EMBL" id="LHZR01000114">
    <property type="protein sequence ID" value="KXV45752.1"/>
    <property type="molecule type" value="Genomic_DNA"/>
</dbReference>
<dbReference type="AlphaFoldDB" id="A0A149TE07"/>
<evidence type="ECO:0000256" key="3">
    <source>
        <dbReference type="ARBA" id="ARBA00012338"/>
    </source>
</evidence>
<dbReference type="EC" id="4.3.2.1" evidence="3 7"/>
<dbReference type="FunFam" id="1.10.40.30:FF:000001">
    <property type="entry name" value="Argininosuccinate lyase"/>
    <property type="match status" value="1"/>
</dbReference>
<dbReference type="InterPro" id="IPR008948">
    <property type="entry name" value="L-Aspartase-like"/>
</dbReference>
<evidence type="ECO:0000256" key="2">
    <source>
        <dbReference type="ARBA" id="ARBA00004941"/>
    </source>
</evidence>
<reference evidence="11 12" key="1">
    <citation type="submission" date="2015-06" db="EMBL/GenBank/DDBJ databases">
        <title>Improved classification and identification of acetic acid bacteria using matrix-assisted laser desorption/ionization time-of-flight mass spectrometry; Gluconobacter nephelii and Gluconobacter uchimurae are later heterotypic synonyms of Gluconobacter japonicus and Gluconobacter oxydans, respectively.</title>
        <authorList>
            <person name="Li L."/>
            <person name="Cleenwerck I."/>
            <person name="De Vuyst L."/>
            <person name="Vandamme P."/>
        </authorList>
    </citation>
    <scope>NUCLEOTIDE SEQUENCE [LARGE SCALE GENOMIC DNA]</scope>
    <source>
        <strain evidence="11 12">LMG 1768</strain>
    </source>
</reference>
<feature type="domain" description="Fumarate lyase N-terminal" evidence="9">
    <location>
        <begin position="29"/>
        <end position="321"/>
    </location>
</feature>
<dbReference type="OrthoDB" id="9769623at2"/>
<dbReference type="GO" id="GO:0042450">
    <property type="term" value="P:L-arginine biosynthetic process via ornithine"/>
    <property type="evidence" value="ECO:0007669"/>
    <property type="project" value="UniProtKB-UniRule"/>
</dbReference>
<evidence type="ECO:0000313" key="11">
    <source>
        <dbReference type="EMBL" id="KXV45752.1"/>
    </source>
</evidence>
<organism evidence="11 12">
    <name type="scientific">Gluconobacter albidus</name>
    <dbReference type="NCBI Taxonomy" id="318683"/>
    <lineage>
        <taxon>Bacteria</taxon>
        <taxon>Pseudomonadati</taxon>
        <taxon>Pseudomonadota</taxon>
        <taxon>Alphaproteobacteria</taxon>
        <taxon>Acetobacterales</taxon>
        <taxon>Acetobacteraceae</taxon>
        <taxon>Gluconobacter</taxon>
    </lineage>
</organism>
<keyword evidence="5 7" id="KW-0028">Amino-acid biosynthesis</keyword>
<evidence type="ECO:0000313" key="12">
    <source>
        <dbReference type="Proteomes" id="UP000075636"/>
    </source>
</evidence>
<evidence type="ECO:0000256" key="6">
    <source>
        <dbReference type="ARBA" id="ARBA00023239"/>
    </source>
</evidence>
<gene>
    <name evidence="7" type="primary">argH</name>
    <name evidence="11" type="ORF">AD945_16285</name>
</gene>
<proteinExistence type="inferred from homology"/>
<sequence>MKNAPVDTQSDAATSFEGTAANPQWGGRFASGPAAIMGEINASIGFDKILWRQDIRGSLAHAAMLQKVGLLTETELAEIRQGLGDIAQEIGEGRFEFSPALEDIHMNIEARLSERIGEAGKRLHTARSRNDQVATDFRLWVRDAIDGLQDQTAALMRSLATRALEHAATPMPGFTHLQVAQPVTFGHHLLAYVEMLSRDRGRLRDARARLNECPLGSAALAGTSFPIDRRMTAAALDFDRPTANSLDAVSDRDFALEFLSALSLQAMHLSRLAEEIVMWASAPFGFVTLSDAFTTGSSIMPQKRNPDAAELVRAKIGRIMGDFVGLLTVMKGLPLAYAKDTQEDKEPVFDATEAMTLSLAAMDGMIRDLKANTPRMREVAGMGFSTATDLADWLVRELRVPFRTAHHVTGRLVGMAEQKGCDLADLSLGEMQSVEPQINKGVFDVLTVEASLASRTSEGGTAPANVTHQAKAWLAKLGETA</sequence>
<keyword evidence="6 7" id="KW-0456">Lyase</keyword>
<evidence type="ECO:0000259" key="10">
    <source>
        <dbReference type="Pfam" id="PF14698"/>
    </source>
</evidence>
<dbReference type="CDD" id="cd01359">
    <property type="entry name" value="Argininosuccinate_lyase"/>
    <property type="match status" value="1"/>
</dbReference>
<dbReference type="InterPro" id="IPR000362">
    <property type="entry name" value="Fumarate_lyase_fam"/>
</dbReference>
<dbReference type="InterPro" id="IPR009049">
    <property type="entry name" value="Argininosuccinate_lyase"/>
</dbReference>
<feature type="domain" description="Argininosuccinate lyase C-terminal" evidence="10">
    <location>
        <begin position="384"/>
        <end position="453"/>
    </location>
</feature>
<dbReference type="PROSITE" id="PS00163">
    <property type="entry name" value="FUMARATE_LYASES"/>
    <property type="match status" value="1"/>
</dbReference>
<evidence type="ECO:0000259" key="9">
    <source>
        <dbReference type="Pfam" id="PF00206"/>
    </source>
</evidence>
<dbReference type="InterPro" id="IPR029419">
    <property type="entry name" value="Arg_succ_lyase_C"/>
</dbReference>
<dbReference type="Proteomes" id="UP000075636">
    <property type="component" value="Unassembled WGS sequence"/>
</dbReference>
<dbReference type="GO" id="GO:0005829">
    <property type="term" value="C:cytosol"/>
    <property type="evidence" value="ECO:0007669"/>
    <property type="project" value="TreeGrafter"/>
</dbReference>